<organism evidence="2 3">
    <name type="scientific">Liparis tanakae</name>
    <name type="common">Tanaka's snailfish</name>
    <dbReference type="NCBI Taxonomy" id="230148"/>
    <lineage>
        <taxon>Eukaryota</taxon>
        <taxon>Metazoa</taxon>
        <taxon>Chordata</taxon>
        <taxon>Craniata</taxon>
        <taxon>Vertebrata</taxon>
        <taxon>Euteleostomi</taxon>
        <taxon>Actinopterygii</taxon>
        <taxon>Neopterygii</taxon>
        <taxon>Teleostei</taxon>
        <taxon>Neoteleostei</taxon>
        <taxon>Acanthomorphata</taxon>
        <taxon>Eupercaria</taxon>
        <taxon>Perciformes</taxon>
        <taxon>Cottioidei</taxon>
        <taxon>Cottales</taxon>
        <taxon>Liparidae</taxon>
        <taxon>Liparis</taxon>
    </lineage>
</organism>
<sequence>MRKSLRGGLSLSDNSCLLPVEAGGSAYKEGLQLPWPERGGEMNEAGPWGKGAWEGTGGDGSVRLRLFTGAQRTATAPTETITARDHKEEPAPCAADWE</sequence>
<name>A0A4Z2I5V2_9TELE</name>
<feature type="region of interest" description="Disordered" evidence="1">
    <location>
        <begin position="70"/>
        <end position="98"/>
    </location>
</feature>
<dbReference type="EMBL" id="SRLO01000134">
    <property type="protein sequence ID" value="TNN72652.1"/>
    <property type="molecule type" value="Genomic_DNA"/>
</dbReference>
<dbReference type="AlphaFoldDB" id="A0A4Z2I5V2"/>
<dbReference type="Proteomes" id="UP000314294">
    <property type="component" value="Unassembled WGS sequence"/>
</dbReference>
<evidence type="ECO:0000313" key="3">
    <source>
        <dbReference type="Proteomes" id="UP000314294"/>
    </source>
</evidence>
<evidence type="ECO:0000313" key="2">
    <source>
        <dbReference type="EMBL" id="TNN72652.1"/>
    </source>
</evidence>
<reference evidence="2 3" key="1">
    <citation type="submission" date="2019-03" db="EMBL/GenBank/DDBJ databases">
        <title>First draft genome of Liparis tanakae, snailfish: a comprehensive survey of snailfish specific genes.</title>
        <authorList>
            <person name="Kim W."/>
            <person name="Song I."/>
            <person name="Jeong J.-H."/>
            <person name="Kim D."/>
            <person name="Kim S."/>
            <person name="Ryu S."/>
            <person name="Song J.Y."/>
            <person name="Lee S.K."/>
        </authorList>
    </citation>
    <scope>NUCLEOTIDE SEQUENCE [LARGE SCALE GENOMIC DNA]</scope>
    <source>
        <tissue evidence="2">Muscle</tissue>
    </source>
</reference>
<protein>
    <submittedName>
        <fullName evidence="2">Uncharacterized protein</fullName>
    </submittedName>
</protein>
<proteinExistence type="predicted"/>
<keyword evidence="3" id="KW-1185">Reference proteome</keyword>
<gene>
    <name evidence="2" type="ORF">EYF80_017101</name>
</gene>
<comment type="caution">
    <text evidence="2">The sequence shown here is derived from an EMBL/GenBank/DDBJ whole genome shotgun (WGS) entry which is preliminary data.</text>
</comment>
<feature type="region of interest" description="Disordered" evidence="1">
    <location>
        <begin position="34"/>
        <end position="55"/>
    </location>
</feature>
<accession>A0A4Z2I5V2</accession>
<evidence type="ECO:0000256" key="1">
    <source>
        <dbReference type="SAM" id="MobiDB-lite"/>
    </source>
</evidence>
<feature type="compositionally biased region" description="Polar residues" evidence="1">
    <location>
        <begin position="70"/>
        <end position="81"/>
    </location>
</feature>